<dbReference type="InterPro" id="IPR052945">
    <property type="entry name" value="Mitotic_Regulator"/>
</dbReference>
<keyword evidence="3" id="KW-0808">Transferase</keyword>
<dbReference type="Gene3D" id="1.25.40.10">
    <property type="entry name" value="Tetratricopeptide repeat domain"/>
    <property type="match status" value="4"/>
</dbReference>
<dbReference type="InterPro" id="IPR006597">
    <property type="entry name" value="Sel1-like"/>
</dbReference>
<keyword evidence="1" id="KW-0802">TPR repeat</keyword>
<dbReference type="EMBL" id="JAPFFF010000056">
    <property type="protein sequence ID" value="KAK8838308.1"/>
    <property type="molecule type" value="Genomic_DNA"/>
</dbReference>
<feature type="domain" description="Protein kinase" evidence="2">
    <location>
        <begin position="219"/>
        <end position="452"/>
    </location>
</feature>
<dbReference type="Pfam" id="PF08238">
    <property type="entry name" value="Sel1"/>
    <property type="match status" value="20"/>
</dbReference>
<name>A0ABR2GXC8_9EUKA</name>
<comment type="caution">
    <text evidence="3">The sequence shown here is derived from an EMBL/GenBank/DDBJ whole genome shotgun (WGS) entry which is preliminary data.</text>
</comment>
<dbReference type="InterPro" id="IPR000719">
    <property type="entry name" value="Prot_kinase_dom"/>
</dbReference>
<sequence>MENLRFCDIPQAYKSCLDKISSEFIKKVYNEFTFYFLQLQLFSSKQKEIENLILSFIKRSKFITYKIDSPRDSTFSKGIICIEKKCLIIESIDAALFKKILELANSEIIDAGSKVPGKNYFYKNCSKDMENEFVQYTFCPIFKYLINRYFYPTNYFEDPSFFIFKYSQEEENKKKDLNLELHKDISKEYETNENRFNMIKNHINLNDNNENEKFTENDFIELQSIHSNSGISINLAIHIKTLYIFVIKKFQDIDIQHEIDFCDKYSHRCMTKFYGFIYKNENIVGFVYEYMSNGTLQDRMNKPINEIESFTIINRIYQAINYLHSNSLIHRDVKPNNILFNHDNEAFLSDFDCIREVTDKEMTCDIGNIYYTSPEQDINKDVSYPTDIFSFGLIVYFIFEKKELAESQSLKEKRIEFPPMTKGPKSIQNIYQKSVKLDQKRRITLKEIYDTLCKEAKEITIFDNYSEGENILNAIQYFHENVYLIFNDTYNEIDDKVIYWYSKFYISYLTNRRDIPSFIFQFGVLYDEKYAIKSDQIKPFKFFELAAKMNNTKAMNALGSLYLKGERTIQNIAKGMEFFILAAQQNDPEAFCNLALIYLNGYGIETNFSKAIEYLKLAAAQNYADAFFSLGLIYYDGEIVDKDIEKAKEFFEKSGTLGNSQAFLLLGEIYEDEDNISKANEFFELSAKMNNPDALLSLGFRYLEGKGVNKDILKALEYLEKSSKYNNPKALFNLGMLYLNGEGVNKDYLKAKEYFEKSASLDHPNASFHLGMLYFNGKGGIKQDYKKAKECFEFSAIYNNCESYANSLLYLGKIYENGFGVEKSLSEAIKYYKKSADLNNTDAIYNLGMLYFFNKKDYKQARYYYELIEKENYPDVLNNLGFIYYEGLEVKKDEDKAIKFCKRAAEKKDTNALLNLANIYKERGSTDDDIWKANEYLKTAADLQNIDALMELGYIYYYGIDVEKSIYLARIFFEKAANLNDPYALANMGCFYLNGEGVKQDFNMAVYYFERAAAQNNEVGLNHLGICYINGLGKQVDIEKGINLLKRSADKGYSHANLNIGIMYQKGKGFKPNYSKAIEYYKLSANQGNSTALVNLGLLYLFGFGVDRNPIKAVEYFEKSAKKNNSYAYVNLAEIYIHGNGVPKDYLKAIYYFRRSAEQNNPNAFLRLGDIYINGEFCEPNYALAIQYYEMSANLNNSNAYLSLGIIYMIGLGVVPNYQIADNYFSKSAILSNAKAFFLLGVLYSGKYAEPNFSLSKYYFEMAAEKGNPEALFVMGQYHSIEEEYDSDVNKAIEYYERNIKYTNEPQFSNNYIDPVVLYDIDYYNRFKYLSYNDLGLVYLIKFEDRVKAEDNFRKAAFVEYSAALNNLGLFSQFYLNDIRFAERMYESASKYNDFSLSEFNLGHNREMIGKIEESIEFFIRASNHENCPIKYKYIINSDTRLQASKTFIICLANLKLVKYFLSKSEYYKSKKYFIRALSKINEDSYFKFIVNLDDTTKMFSELKSMILGSRLFVLDEKYKSDDNKKHSYHFENEIVFQSPQSLFDFASQNPEVTSIFIDEIANIISIMESKLYQYPYLILFGRIKINKIKRKDTVNSRAVNINKLFYEGFSMV</sequence>
<dbReference type="Pfam" id="PF00069">
    <property type="entry name" value="Pkinase"/>
    <property type="match status" value="1"/>
</dbReference>
<keyword evidence="4" id="KW-1185">Reference proteome</keyword>
<dbReference type="SUPFAM" id="SSF56112">
    <property type="entry name" value="Protein kinase-like (PK-like)"/>
    <property type="match status" value="1"/>
</dbReference>
<dbReference type="PROSITE" id="PS50011">
    <property type="entry name" value="PROTEIN_KINASE_DOM"/>
    <property type="match status" value="1"/>
</dbReference>
<evidence type="ECO:0000313" key="4">
    <source>
        <dbReference type="Proteomes" id="UP001470230"/>
    </source>
</evidence>
<organism evidence="3 4">
    <name type="scientific">Tritrichomonas musculus</name>
    <dbReference type="NCBI Taxonomy" id="1915356"/>
    <lineage>
        <taxon>Eukaryota</taxon>
        <taxon>Metamonada</taxon>
        <taxon>Parabasalia</taxon>
        <taxon>Tritrichomonadida</taxon>
        <taxon>Tritrichomonadidae</taxon>
        <taxon>Tritrichomonas</taxon>
    </lineage>
</organism>
<feature type="repeat" description="TPR" evidence="1">
    <location>
        <begin position="660"/>
        <end position="693"/>
    </location>
</feature>
<reference evidence="3 4" key="1">
    <citation type="submission" date="2024-04" db="EMBL/GenBank/DDBJ databases">
        <title>Tritrichomonas musculus Genome.</title>
        <authorList>
            <person name="Alves-Ferreira E."/>
            <person name="Grigg M."/>
            <person name="Lorenzi H."/>
            <person name="Galac M."/>
        </authorList>
    </citation>
    <scope>NUCLEOTIDE SEQUENCE [LARGE SCALE GENOMIC DNA]</scope>
    <source>
        <strain evidence="3 4">EAF2021</strain>
    </source>
</reference>
<dbReference type="Proteomes" id="UP001470230">
    <property type="component" value="Unassembled WGS sequence"/>
</dbReference>
<proteinExistence type="predicted"/>
<dbReference type="PROSITE" id="PS00108">
    <property type="entry name" value="PROTEIN_KINASE_ST"/>
    <property type="match status" value="1"/>
</dbReference>
<dbReference type="CDD" id="cd00180">
    <property type="entry name" value="PKc"/>
    <property type="match status" value="1"/>
</dbReference>
<evidence type="ECO:0000313" key="3">
    <source>
        <dbReference type="EMBL" id="KAK8838308.1"/>
    </source>
</evidence>
<dbReference type="Gene3D" id="1.10.510.10">
    <property type="entry name" value="Transferase(Phosphotransferase) domain 1"/>
    <property type="match status" value="1"/>
</dbReference>
<evidence type="ECO:0000256" key="1">
    <source>
        <dbReference type="PROSITE-ProRule" id="PRU00339"/>
    </source>
</evidence>
<dbReference type="SMART" id="SM00220">
    <property type="entry name" value="S_TKc"/>
    <property type="match status" value="1"/>
</dbReference>
<accession>A0ABR2GXC8</accession>
<protein>
    <submittedName>
        <fullName evidence="3">Spindle assembly checkpoint kinase</fullName>
    </submittedName>
</protein>
<dbReference type="PANTHER" id="PTHR43628">
    <property type="entry name" value="ACTIVATOR OF C KINASE PROTEIN 1-RELATED"/>
    <property type="match status" value="1"/>
</dbReference>
<dbReference type="GO" id="GO:0016301">
    <property type="term" value="F:kinase activity"/>
    <property type="evidence" value="ECO:0007669"/>
    <property type="project" value="UniProtKB-KW"/>
</dbReference>
<evidence type="ECO:0000259" key="2">
    <source>
        <dbReference type="PROSITE" id="PS50011"/>
    </source>
</evidence>
<dbReference type="SUPFAM" id="SSF81901">
    <property type="entry name" value="HCP-like"/>
    <property type="match status" value="6"/>
</dbReference>
<dbReference type="SMART" id="SM00671">
    <property type="entry name" value="SEL1"/>
    <property type="match status" value="22"/>
</dbReference>
<dbReference type="InterPro" id="IPR019734">
    <property type="entry name" value="TPR_rpt"/>
</dbReference>
<dbReference type="InterPro" id="IPR011009">
    <property type="entry name" value="Kinase-like_dom_sf"/>
</dbReference>
<keyword evidence="3" id="KW-0418">Kinase</keyword>
<dbReference type="PROSITE" id="PS50005">
    <property type="entry name" value="TPR"/>
    <property type="match status" value="1"/>
</dbReference>
<dbReference type="PANTHER" id="PTHR43628:SF1">
    <property type="entry name" value="CHITIN SYNTHASE REGULATORY FACTOR 2-RELATED"/>
    <property type="match status" value="1"/>
</dbReference>
<dbReference type="InterPro" id="IPR008271">
    <property type="entry name" value="Ser/Thr_kinase_AS"/>
</dbReference>
<dbReference type="SMART" id="SM00028">
    <property type="entry name" value="TPR"/>
    <property type="match status" value="10"/>
</dbReference>
<dbReference type="InterPro" id="IPR011990">
    <property type="entry name" value="TPR-like_helical_dom_sf"/>
</dbReference>
<gene>
    <name evidence="3" type="ORF">M9Y10_035731</name>
</gene>